<feature type="domain" description="Flavodoxin-like" evidence="1">
    <location>
        <begin position="3"/>
        <end position="153"/>
    </location>
</feature>
<dbReference type="RefSeq" id="WP_275844370.1">
    <property type="nucleotide sequence ID" value="NZ_CP135996.1"/>
</dbReference>
<reference evidence="2 3" key="2">
    <citation type="submission" date="2024-06" db="EMBL/GenBank/DDBJ databases">
        <title>Caproicibacterium argilliputei sp. nov, a novel caproic acid producing anaerobic bacterium isolated from pit mud.</title>
        <authorList>
            <person name="Xia S."/>
        </authorList>
    </citation>
    <scope>NUCLEOTIDE SEQUENCE [LARGE SCALE GENOMIC DNA]</scope>
    <source>
        <strain evidence="2 3">ZCY20-5</strain>
    </source>
</reference>
<dbReference type="Gene3D" id="3.40.50.360">
    <property type="match status" value="1"/>
</dbReference>
<dbReference type="GO" id="GO:0009055">
    <property type="term" value="F:electron transfer activity"/>
    <property type="evidence" value="ECO:0007669"/>
    <property type="project" value="InterPro"/>
</dbReference>
<dbReference type="EMBL" id="CP135996">
    <property type="protein sequence ID" value="WOC33147.1"/>
    <property type="molecule type" value="Genomic_DNA"/>
</dbReference>
<organism evidence="2 3">
    <name type="scientific">Caproicibacterium argilliputei</name>
    <dbReference type="NCBI Taxonomy" id="3030016"/>
    <lineage>
        <taxon>Bacteria</taxon>
        <taxon>Bacillati</taxon>
        <taxon>Bacillota</taxon>
        <taxon>Clostridia</taxon>
        <taxon>Eubacteriales</taxon>
        <taxon>Oscillospiraceae</taxon>
        <taxon>Caproicibacterium</taxon>
    </lineage>
</organism>
<dbReference type="InterPro" id="IPR001226">
    <property type="entry name" value="Flavodoxin_CS"/>
</dbReference>
<evidence type="ECO:0000313" key="3">
    <source>
        <dbReference type="Proteomes" id="UP001300604"/>
    </source>
</evidence>
<dbReference type="AlphaFoldDB" id="A0AA97DBE0"/>
<evidence type="ECO:0000259" key="1">
    <source>
        <dbReference type="PROSITE" id="PS50902"/>
    </source>
</evidence>
<evidence type="ECO:0000313" key="2">
    <source>
        <dbReference type="EMBL" id="WOC33147.1"/>
    </source>
</evidence>
<dbReference type="KEGG" id="carl:PXC00_04520"/>
<reference evidence="3" key="3">
    <citation type="submission" date="2024-06" db="EMBL/GenBank/DDBJ databases">
        <authorList>
            <person name="Zeng C."/>
        </authorList>
    </citation>
    <scope>NUCLEOTIDE SEQUENCE [LARGE SCALE GENOMIC DNA]</scope>
    <source>
        <strain evidence="3">ZCY20-5</strain>
    </source>
</reference>
<proteinExistence type="predicted"/>
<dbReference type="SUPFAM" id="SSF52218">
    <property type="entry name" value="Flavoproteins"/>
    <property type="match status" value="1"/>
</dbReference>
<accession>A0AA97DBE0</accession>
<keyword evidence="3" id="KW-1185">Reference proteome</keyword>
<dbReference type="GO" id="GO:0016651">
    <property type="term" value="F:oxidoreductase activity, acting on NAD(P)H"/>
    <property type="evidence" value="ECO:0007669"/>
    <property type="project" value="UniProtKB-ARBA"/>
</dbReference>
<dbReference type="InterPro" id="IPR029039">
    <property type="entry name" value="Flavoprotein-like_sf"/>
</dbReference>
<dbReference type="InterPro" id="IPR008254">
    <property type="entry name" value="Flavodoxin/NO_synth"/>
</dbReference>
<dbReference type="PROSITE" id="PS00201">
    <property type="entry name" value="FLAVODOXIN"/>
    <property type="match status" value="1"/>
</dbReference>
<sequence length="173" mass="18924">MKTAVLYFSKTGYTQQMAEAVAQGMRSVPGVQAEIFSLEEADPAYLQESCAVVFGTPTYYASTCWQMKKWFDESHSIVLAGKVGAAFATADYAQGGADLALQTLLCHMLVKGMLVYSGGSALGQPYIHLGPVCTRDTREQSRPLYVTFGMRIAQKAMQLFGQENESKKIVENP</sequence>
<dbReference type="PROSITE" id="PS50902">
    <property type="entry name" value="FLAVODOXIN_LIKE"/>
    <property type="match status" value="1"/>
</dbReference>
<name>A0AA97DBE0_9FIRM</name>
<protein>
    <submittedName>
        <fullName evidence="2">Flavodoxin domain-containing protein</fullName>
    </submittedName>
</protein>
<reference evidence="3" key="1">
    <citation type="submission" date="2024-06" db="EMBL/GenBank/DDBJ databases">
        <title>Caproicibacterium argilliputei sp. nov, a novel caproic acid producing anaerobic bacterium isolated from pit mud.</title>
        <authorList>
            <person name="Zeng C."/>
        </authorList>
    </citation>
    <scope>NUCLEOTIDE SEQUENCE [LARGE SCALE GENOMIC DNA]</scope>
    <source>
        <strain evidence="3">ZCY20-5</strain>
    </source>
</reference>
<gene>
    <name evidence="2" type="ORF">PXC00_04520</name>
</gene>
<dbReference type="GO" id="GO:0010181">
    <property type="term" value="F:FMN binding"/>
    <property type="evidence" value="ECO:0007669"/>
    <property type="project" value="InterPro"/>
</dbReference>
<dbReference type="Proteomes" id="UP001300604">
    <property type="component" value="Chromosome"/>
</dbReference>
<dbReference type="Pfam" id="PF00258">
    <property type="entry name" value="Flavodoxin_1"/>
    <property type="match status" value="1"/>
</dbReference>